<keyword evidence="6" id="KW-0028">Amino-acid biosynthesis</keyword>
<dbReference type="InterPro" id="IPR014729">
    <property type="entry name" value="Rossmann-like_a/b/a_fold"/>
</dbReference>
<evidence type="ECO:0000256" key="6">
    <source>
        <dbReference type="ARBA" id="ARBA00022888"/>
    </source>
</evidence>
<feature type="binding site" evidence="9">
    <location>
        <position position="100"/>
    </location>
    <ligand>
        <name>L-glutamine</name>
        <dbReference type="ChEBI" id="CHEBI:58359"/>
    </ligand>
</feature>
<reference evidence="11 12" key="1">
    <citation type="submission" date="2018-05" db="EMBL/GenBank/DDBJ databases">
        <title>Genomic Encyclopedia of Type Strains, Phase III (KMG-III): the genomes of soil and plant-associated and newly described type strains.</title>
        <authorList>
            <person name="Whitman W."/>
        </authorList>
    </citation>
    <scope>NUCLEOTIDE SEQUENCE [LARGE SCALE GENOMIC DNA]</scope>
    <source>
        <strain evidence="11 12">CECT 5696</strain>
    </source>
</reference>
<dbReference type="GO" id="GO:0005524">
    <property type="term" value="F:ATP binding"/>
    <property type="evidence" value="ECO:0007669"/>
    <property type="project" value="UniProtKB-KW"/>
</dbReference>
<comment type="pathway">
    <text evidence="1">Amino-acid biosynthesis; L-asparagine biosynthesis; L-asparagine from L-aspartate (L-Gln route): step 1/1.</text>
</comment>
<evidence type="ECO:0000259" key="10">
    <source>
        <dbReference type="PROSITE" id="PS51278"/>
    </source>
</evidence>
<dbReference type="AlphaFoldDB" id="A0A2V2YUP5"/>
<keyword evidence="4 9" id="KW-0547">Nucleotide-binding</keyword>
<evidence type="ECO:0000313" key="11">
    <source>
        <dbReference type="EMBL" id="PWW04891.1"/>
    </source>
</evidence>
<dbReference type="GO" id="GO:0004066">
    <property type="term" value="F:asparagine synthase (glutamine-hydrolyzing) activity"/>
    <property type="evidence" value="ECO:0007669"/>
    <property type="project" value="UniProtKB-EC"/>
</dbReference>
<dbReference type="EMBL" id="QGTQ01000006">
    <property type="protein sequence ID" value="PWW04891.1"/>
    <property type="molecule type" value="Genomic_DNA"/>
</dbReference>
<evidence type="ECO:0000256" key="9">
    <source>
        <dbReference type="PIRSR" id="PIRSR001589-2"/>
    </source>
</evidence>
<dbReference type="InterPro" id="IPR051786">
    <property type="entry name" value="ASN_synthetase/amidase"/>
</dbReference>
<keyword evidence="5 9" id="KW-0067">ATP-binding</keyword>
<evidence type="ECO:0000256" key="2">
    <source>
        <dbReference type="ARBA" id="ARBA00005752"/>
    </source>
</evidence>
<dbReference type="PROSITE" id="PS51278">
    <property type="entry name" value="GATASE_TYPE_2"/>
    <property type="match status" value="1"/>
</dbReference>
<dbReference type="GO" id="GO:0006529">
    <property type="term" value="P:asparagine biosynthetic process"/>
    <property type="evidence" value="ECO:0007669"/>
    <property type="project" value="UniProtKB-KW"/>
</dbReference>
<dbReference type="InterPro" id="IPR033738">
    <property type="entry name" value="AsnB_N"/>
</dbReference>
<dbReference type="Pfam" id="PF13537">
    <property type="entry name" value="GATase_7"/>
    <property type="match status" value="1"/>
</dbReference>
<organism evidence="11 12">
    <name type="scientific">Paenibacillus cellulosilyticus</name>
    <dbReference type="NCBI Taxonomy" id="375489"/>
    <lineage>
        <taxon>Bacteria</taxon>
        <taxon>Bacillati</taxon>
        <taxon>Bacillota</taxon>
        <taxon>Bacilli</taxon>
        <taxon>Bacillales</taxon>
        <taxon>Paenibacillaceae</taxon>
        <taxon>Paenibacillus</taxon>
    </lineage>
</organism>
<evidence type="ECO:0000256" key="3">
    <source>
        <dbReference type="ARBA" id="ARBA00012737"/>
    </source>
</evidence>
<dbReference type="SUPFAM" id="SSF56235">
    <property type="entry name" value="N-terminal nucleophile aminohydrolases (Ntn hydrolases)"/>
    <property type="match status" value="1"/>
</dbReference>
<dbReference type="Pfam" id="PF00733">
    <property type="entry name" value="Asn_synthase"/>
    <property type="match status" value="1"/>
</dbReference>
<evidence type="ECO:0000256" key="4">
    <source>
        <dbReference type="ARBA" id="ARBA00022741"/>
    </source>
</evidence>
<evidence type="ECO:0000256" key="1">
    <source>
        <dbReference type="ARBA" id="ARBA00005187"/>
    </source>
</evidence>
<comment type="caution">
    <text evidence="11">The sequence shown here is derived from an EMBL/GenBank/DDBJ whole genome shotgun (WGS) entry which is preliminary data.</text>
</comment>
<dbReference type="EC" id="6.3.5.4" evidence="3"/>
<dbReference type="RefSeq" id="WP_174812697.1">
    <property type="nucleotide sequence ID" value="NZ_CP054612.1"/>
</dbReference>
<dbReference type="PANTHER" id="PTHR43284:SF1">
    <property type="entry name" value="ASPARAGINE SYNTHETASE"/>
    <property type="match status" value="1"/>
</dbReference>
<comment type="similarity">
    <text evidence="2">Belongs to the asparagine synthetase family.</text>
</comment>
<accession>A0A2V2YUP5</accession>
<dbReference type="InterPro" id="IPR006426">
    <property type="entry name" value="Asn_synth_AEB"/>
</dbReference>
<comment type="catalytic activity">
    <reaction evidence="8">
        <text>L-aspartate + L-glutamine + ATP + H2O = L-asparagine + L-glutamate + AMP + diphosphate + H(+)</text>
        <dbReference type="Rhea" id="RHEA:12228"/>
        <dbReference type="ChEBI" id="CHEBI:15377"/>
        <dbReference type="ChEBI" id="CHEBI:15378"/>
        <dbReference type="ChEBI" id="CHEBI:29985"/>
        <dbReference type="ChEBI" id="CHEBI:29991"/>
        <dbReference type="ChEBI" id="CHEBI:30616"/>
        <dbReference type="ChEBI" id="CHEBI:33019"/>
        <dbReference type="ChEBI" id="CHEBI:58048"/>
        <dbReference type="ChEBI" id="CHEBI:58359"/>
        <dbReference type="ChEBI" id="CHEBI:456215"/>
        <dbReference type="EC" id="6.3.5.4"/>
    </reaction>
</comment>
<evidence type="ECO:0000313" key="12">
    <source>
        <dbReference type="Proteomes" id="UP000246635"/>
    </source>
</evidence>
<dbReference type="PANTHER" id="PTHR43284">
    <property type="entry name" value="ASPARAGINE SYNTHETASE (GLUTAMINE-HYDROLYZING)"/>
    <property type="match status" value="1"/>
</dbReference>
<sequence>MSIIIGLHAYNGHTIADETIGTMLNKLHPYPADDVQVWHGPSLALACHAQWITGESVGEAMPYYNPHLRLAITADAILDNRDQLCDHLQVERSQRHAITDAELILLAYRKWGTRSPRMLIGDYAFVIWDEQNDLLFGARDLLGNRTLYYHHTSQRFAFSTVIEPLFAVPGIARELNESWLAEFLAIPIIMDSIDVHGSIYNHITMLPPAHSFTLTNGKLQLTQYDSLEPFNGQLKLPSNNEYEEAFRDIFQKAVQSKVRTHRQVGASLSGGLDSGAVVSFASSPLRDEGKTLKAYSYVPNQDFVDWTSKRYMPDETPLIQSVAQHVGNMETNYLDFPHRNSFADIDEIIGLMEAPYKFIENSFWLTGILEQAQRDQVGVVLNGSRGNYSISWGPAYDYYALLLRRFRWMRFHSELKQYGQQAHIGRSRMLPTIAKIAFPLLSRTLLRSNEPSRPQIIHPDLAKRTNIFDRLKHHYVGLSDYEVDDIKARDYEFKQLAVSNHYGVSSTKMGLRYGVIERDPTSDPRVVRFCLSLPIEQYVQNGISRSLIRRATEGYLPDEVRLNHRTYGLQGADWVHRIRPYWPSIVQEVQRVCIDKNDLAASLLHTDQIQASLNHIGSDPQPQQAYDPHLKIIMQSLIVSRFLRRMA</sequence>
<protein>
    <recommendedName>
        <fullName evidence="3">asparagine synthase (glutamine-hydrolyzing)</fullName>
        <ecNumber evidence="3">6.3.5.4</ecNumber>
    </recommendedName>
</protein>
<dbReference type="CDD" id="cd00712">
    <property type="entry name" value="AsnB"/>
    <property type="match status" value="1"/>
</dbReference>
<name>A0A2V2YUP5_9BACL</name>
<gene>
    <name evidence="11" type="ORF">DFQ01_106176</name>
</gene>
<feature type="domain" description="Glutamine amidotransferase type-2" evidence="10">
    <location>
        <begin position="2"/>
        <end position="217"/>
    </location>
</feature>
<keyword evidence="12" id="KW-1185">Reference proteome</keyword>
<dbReference type="Gene3D" id="3.60.20.10">
    <property type="entry name" value="Glutamine Phosphoribosylpyrophosphate, subunit 1, domain 1"/>
    <property type="match status" value="1"/>
</dbReference>
<keyword evidence="7" id="KW-0315">Glutamine amidotransferase</keyword>
<evidence type="ECO:0000256" key="8">
    <source>
        <dbReference type="ARBA" id="ARBA00048741"/>
    </source>
</evidence>
<evidence type="ECO:0000256" key="5">
    <source>
        <dbReference type="ARBA" id="ARBA00022840"/>
    </source>
</evidence>
<dbReference type="Gene3D" id="3.40.50.620">
    <property type="entry name" value="HUPs"/>
    <property type="match status" value="2"/>
</dbReference>
<dbReference type="PIRSF" id="PIRSF001589">
    <property type="entry name" value="Asn_synthetase_glu-h"/>
    <property type="match status" value="1"/>
</dbReference>
<dbReference type="InterPro" id="IPR017932">
    <property type="entry name" value="GATase_2_dom"/>
</dbReference>
<dbReference type="Proteomes" id="UP000246635">
    <property type="component" value="Unassembled WGS sequence"/>
</dbReference>
<evidence type="ECO:0000256" key="7">
    <source>
        <dbReference type="ARBA" id="ARBA00022962"/>
    </source>
</evidence>
<dbReference type="InterPro" id="IPR029055">
    <property type="entry name" value="Ntn_hydrolases_N"/>
</dbReference>
<keyword evidence="6" id="KW-0061">Asparagine biosynthesis</keyword>
<dbReference type="InterPro" id="IPR001962">
    <property type="entry name" value="Asn_synthase"/>
</dbReference>
<dbReference type="SUPFAM" id="SSF52402">
    <property type="entry name" value="Adenine nucleotide alpha hydrolases-like"/>
    <property type="match status" value="1"/>
</dbReference>
<proteinExistence type="inferred from homology"/>